<name>A2F8U9_TRIV3</name>
<dbReference type="SMR" id="A2F8U9"/>
<dbReference type="EMBL" id="DS113666">
    <property type="protein sequence ID" value="EAX98685.1"/>
    <property type="molecule type" value="Genomic_DNA"/>
</dbReference>
<dbReference type="Proteomes" id="UP000001542">
    <property type="component" value="Unassembled WGS sequence"/>
</dbReference>
<reference evidence="2" key="1">
    <citation type="submission" date="2006-10" db="EMBL/GenBank/DDBJ databases">
        <authorList>
            <person name="Amadeo P."/>
            <person name="Zhao Q."/>
            <person name="Wortman J."/>
            <person name="Fraser-Liggett C."/>
            <person name="Carlton J."/>
        </authorList>
    </citation>
    <scope>NUCLEOTIDE SEQUENCE</scope>
    <source>
        <strain evidence="2">G3</strain>
    </source>
</reference>
<evidence type="ECO:0000313" key="3">
    <source>
        <dbReference type="Proteomes" id="UP000001542"/>
    </source>
</evidence>
<organism evidence="2 3">
    <name type="scientific">Trichomonas vaginalis (strain ATCC PRA-98 / G3)</name>
    <dbReference type="NCBI Taxonomy" id="412133"/>
    <lineage>
        <taxon>Eukaryota</taxon>
        <taxon>Metamonada</taxon>
        <taxon>Parabasalia</taxon>
        <taxon>Trichomonadida</taxon>
        <taxon>Trichomonadidae</taxon>
        <taxon>Trichomonas</taxon>
    </lineage>
</organism>
<sequence>MSRLPKLRPQAYFQPIAQTARPIPYSSRTRFMKIELESKDISYEEILDLKKKKAFLEIELQNISAKLSRSTNPRNQTVQTKTNNLYMESLARQVNSMNYIAKQKRQDIRKLEKSDLAASIAELEEETNIFFLEIERLEKEKKDSARDLAQISQKADILLTEYSDDNFEKLEQSIAALQRQIEIEKKQNSELENKIKQIKETNDFIAKTRGHPELQKEIRELQQQVKAKQKEIHDHQDIIDEISFY</sequence>
<feature type="coiled-coil region" evidence="1">
    <location>
        <begin position="120"/>
        <end position="238"/>
    </location>
</feature>
<gene>
    <name evidence="2" type="ORF">TVAG_432350</name>
</gene>
<evidence type="ECO:0000256" key="1">
    <source>
        <dbReference type="SAM" id="Coils"/>
    </source>
</evidence>
<keyword evidence="1" id="KW-0175">Coiled coil</keyword>
<dbReference type="InParanoid" id="A2F8U9"/>
<keyword evidence="3" id="KW-1185">Reference proteome</keyword>
<evidence type="ECO:0000313" key="2">
    <source>
        <dbReference type="EMBL" id="EAX98685.1"/>
    </source>
</evidence>
<accession>A2F8U9</accession>
<protein>
    <submittedName>
        <fullName evidence="2">Uncharacterized protein</fullName>
    </submittedName>
</protein>
<dbReference type="AlphaFoldDB" id="A2F8U9"/>
<proteinExistence type="predicted"/>
<dbReference type="RefSeq" id="XP_001311615.1">
    <property type="nucleotide sequence ID" value="XM_001311614.1"/>
</dbReference>
<reference evidence="2" key="2">
    <citation type="journal article" date="2007" name="Science">
        <title>Draft genome sequence of the sexually transmitted pathogen Trichomonas vaginalis.</title>
        <authorList>
            <person name="Carlton J.M."/>
            <person name="Hirt R.P."/>
            <person name="Silva J.C."/>
            <person name="Delcher A.L."/>
            <person name="Schatz M."/>
            <person name="Zhao Q."/>
            <person name="Wortman J.R."/>
            <person name="Bidwell S.L."/>
            <person name="Alsmark U.C.M."/>
            <person name="Besteiro S."/>
            <person name="Sicheritz-Ponten T."/>
            <person name="Noel C.J."/>
            <person name="Dacks J.B."/>
            <person name="Foster P.G."/>
            <person name="Simillion C."/>
            <person name="Van de Peer Y."/>
            <person name="Miranda-Saavedra D."/>
            <person name="Barton G.J."/>
            <person name="Westrop G.D."/>
            <person name="Mueller S."/>
            <person name="Dessi D."/>
            <person name="Fiori P.L."/>
            <person name="Ren Q."/>
            <person name="Paulsen I."/>
            <person name="Zhang H."/>
            <person name="Bastida-Corcuera F.D."/>
            <person name="Simoes-Barbosa A."/>
            <person name="Brown M.T."/>
            <person name="Hayes R.D."/>
            <person name="Mukherjee M."/>
            <person name="Okumura C.Y."/>
            <person name="Schneider R."/>
            <person name="Smith A.J."/>
            <person name="Vanacova S."/>
            <person name="Villalvazo M."/>
            <person name="Haas B.J."/>
            <person name="Pertea M."/>
            <person name="Feldblyum T.V."/>
            <person name="Utterback T.R."/>
            <person name="Shu C.L."/>
            <person name="Osoegawa K."/>
            <person name="de Jong P.J."/>
            <person name="Hrdy I."/>
            <person name="Horvathova L."/>
            <person name="Zubacova Z."/>
            <person name="Dolezal P."/>
            <person name="Malik S.B."/>
            <person name="Logsdon J.M. Jr."/>
            <person name="Henze K."/>
            <person name="Gupta A."/>
            <person name="Wang C.C."/>
            <person name="Dunne R.L."/>
            <person name="Upcroft J.A."/>
            <person name="Upcroft P."/>
            <person name="White O."/>
            <person name="Salzberg S.L."/>
            <person name="Tang P."/>
            <person name="Chiu C.-H."/>
            <person name="Lee Y.-S."/>
            <person name="Embley T.M."/>
            <person name="Coombs G.H."/>
            <person name="Mottram J.C."/>
            <person name="Tachezy J."/>
            <person name="Fraser-Liggett C.M."/>
            <person name="Johnson P.J."/>
        </authorList>
    </citation>
    <scope>NUCLEOTIDE SEQUENCE [LARGE SCALE GENOMIC DNA]</scope>
    <source>
        <strain evidence="2">G3</strain>
    </source>
</reference>
<dbReference type="VEuPathDB" id="TrichDB:TVAG_432350"/>
<dbReference type="KEGG" id="tva:4756485"/>
<dbReference type="VEuPathDB" id="TrichDB:TVAGG3_0126750"/>